<reference evidence="1 2" key="1">
    <citation type="submission" date="2020-04" db="EMBL/GenBank/DDBJ databases">
        <title>Acinetobacter Taxon 24.</title>
        <authorList>
            <person name="Nemec A."/>
            <person name="Radolfova-Krizova L."/>
            <person name="Higgins P.G."/>
            <person name="Spanelova P."/>
        </authorList>
    </citation>
    <scope>NUCLEOTIDE SEQUENCE [LARGE SCALE GENOMIC DNA]</scope>
    <source>
        <strain evidence="1 2">ANC 5380</strain>
    </source>
</reference>
<dbReference type="Proteomes" id="UP000569202">
    <property type="component" value="Unassembled WGS sequence"/>
</dbReference>
<evidence type="ECO:0000313" key="1">
    <source>
        <dbReference type="EMBL" id="NNH77851.1"/>
    </source>
</evidence>
<dbReference type="AlphaFoldDB" id="A0A7Y2RFH3"/>
<organism evidence="1 2">
    <name type="scientific">Acinetobacter terrae</name>
    <dbReference type="NCBI Taxonomy" id="2731247"/>
    <lineage>
        <taxon>Bacteria</taxon>
        <taxon>Pseudomonadati</taxon>
        <taxon>Pseudomonadota</taxon>
        <taxon>Gammaproteobacteria</taxon>
        <taxon>Moraxellales</taxon>
        <taxon>Moraxellaceae</taxon>
        <taxon>Acinetobacter</taxon>
        <taxon>Acinetobacter Taxon 24</taxon>
    </lineage>
</organism>
<proteinExistence type="predicted"/>
<protein>
    <submittedName>
        <fullName evidence="1">Uracil-DNA glycosylase family protein</fullName>
    </submittedName>
</protein>
<evidence type="ECO:0000313" key="2">
    <source>
        <dbReference type="Proteomes" id="UP000569202"/>
    </source>
</evidence>
<sequence>SRAYPLAIEKKAEAYGQLFNEIGLL</sequence>
<gene>
    <name evidence="1" type="ORF">HLH17_09295</name>
</gene>
<accession>A0A7Y2RFH3</accession>
<comment type="caution">
    <text evidence="1">The sequence shown here is derived from an EMBL/GenBank/DDBJ whole genome shotgun (WGS) entry which is preliminary data.</text>
</comment>
<feature type="non-terminal residue" evidence="1">
    <location>
        <position position="1"/>
    </location>
</feature>
<name>A0A7Y2RFH3_9GAMM</name>
<dbReference type="EMBL" id="JABERL010000021">
    <property type="protein sequence ID" value="NNH77851.1"/>
    <property type="molecule type" value="Genomic_DNA"/>
</dbReference>